<sequence>MTEETDYIYNAIFDFSKAAFDPGVTHVFARMQKDMYIDLTADGTQEGQNNHLLGYNSKNSSLEYDVGKEPIFTLSDANGINTHALSLDSNVNFSRKKYTDFNSKPSLWIMGTTDEPSTDGSNTAGDFFINRYGDSSTLSGVDYLDQPFSITRVDGKVHINNGLSISNGTDVVGGIKTDALSVSGSFYLGVMTKDNILALNSPIEGQKVFDITDHEELTFRCPAGTTCGWFPVVYGEPIRQ</sequence>
<proteinExistence type="predicted"/>
<reference evidence="2" key="1">
    <citation type="submission" date="2014-06" db="EMBL/GenBank/DDBJ databases">
        <authorList>
            <person name="Winans N.J."/>
            <person name="Newell P.D."/>
            <person name="Douglas A.E."/>
        </authorList>
    </citation>
    <scope>NUCLEOTIDE SEQUENCE [LARGE SCALE GENOMIC DNA]</scope>
    <source>
        <strain evidence="2">DsW_057</strain>
    </source>
</reference>
<evidence type="ECO:0000313" key="2">
    <source>
        <dbReference type="Proteomes" id="UP000242683"/>
    </source>
</evidence>
<accession>A0A1Y3G9U3</accession>
<organism evidence="1 2">
    <name type="scientific">Acetobacter malorum</name>
    <dbReference type="NCBI Taxonomy" id="178901"/>
    <lineage>
        <taxon>Bacteria</taxon>
        <taxon>Pseudomonadati</taxon>
        <taxon>Pseudomonadota</taxon>
        <taxon>Alphaproteobacteria</taxon>
        <taxon>Acetobacterales</taxon>
        <taxon>Acetobacteraceae</taxon>
        <taxon>Acetobacter</taxon>
    </lineage>
</organism>
<name>A0A1Y3G9U3_9PROT</name>
<evidence type="ECO:0000313" key="1">
    <source>
        <dbReference type="EMBL" id="OUJ07896.1"/>
    </source>
</evidence>
<gene>
    <name evidence="1" type="ORF">HK23_01165</name>
</gene>
<protein>
    <submittedName>
        <fullName evidence="1">Uncharacterized protein</fullName>
    </submittedName>
</protein>
<comment type="caution">
    <text evidence="1">The sequence shown here is derived from an EMBL/GenBank/DDBJ whole genome shotgun (WGS) entry which is preliminary data.</text>
</comment>
<dbReference type="EMBL" id="JOPG01000001">
    <property type="protein sequence ID" value="OUJ07896.1"/>
    <property type="molecule type" value="Genomic_DNA"/>
</dbReference>
<dbReference type="Proteomes" id="UP000242683">
    <property type="component" value="Unassembled WGS sequence"/>
</dbReference>
<dbReference type="AlphaFoldDB" id="A0A1Y3G9U3"/>